<dbReference type="EMBL" id="MU842843">
    <property type="protein sequence ID" value="KAK2031130.1"/>
    <property type="molecule type" value="Genomic_DNA"/>
</dbReference>
<comment type="caution">
    <text evidence="2">The sequence shown here is derived from an EMBL/GenBank/DDBJ whole genome shotgun (WGS) entry which is preliminary data.</text>
</comment>
<gene>
    <name evidence="2" type="ORF">LX32DRAFT_726733</name>
</gene>
<sequence>MKAEASPEESRSDIAEMRTQHQHLYGSATASNRCRHDRTSGNAQQEEEEVDDEEARQQVRNREWCRVVSGGLRWGHGNRMPLYLFEDVNGWDLVP</sequence>
<reference evidence="2" key="1">
    <citation type="submission" date="2021-06" db="EMBL/GenBank/DDBJ databases">
        <title>Comparative genomics, transcriptomics and evolutionary studies reveal genomic signatures of adaptation to plant cell wall in hemibiotrophic fungi.</title>
        <authorList>
            <consortium name="DOE Joint Genome Institute"/>
            <person name="Baroncelli R."/>
            <person name="Diaz J.F."/>
            <person name="Benocci T."/>
            <person name="Peng M."/>
            <person name="Battaglia E."/>
            <person name="Haridas S."/>
            <person name="Andreopoulos W."/>
            <person name="Labutti K."/>
            <person name="Pangilinan J."/>
            <person name="Floch G.L."/>
            <person name="Makela M.R."/>
            <person name="Henrissat B."/>
            <person name="Grigoriev I.V."/>
            <person name="Crouch J.A."/>
            <person name="De Vries R.P."/>
            <person name="Sukno S.A."/>
            <person name="Thon M.R."/>
        </authorList>
    </citation>
    <scope>NUCLEOTIDE SEQUENCE</scope>
    <source>
        <strain evidence="2">MAFF235873</strain>
    </source>
</reference>
<feature type="compositionally biased region" description="Acidic residues" evidence="1">
    <location>
        <begin position="45"/>
        <end position="54"/>
    </location>
</feature>
<evidence type="ECO:0000313" key="3">
    <source>
        <dbReference type="Proteomes" id="UP001232148"/>
    </source>
</evidence>
<evidence type="ECO:0000313" key="2">
    <source>
        <dbReference type="EMBL" id="KAK2031130.1"/>
    </source>
</evidence>
<evidence type="ECO:0000256" key="1">
    <source>
        <dbReference type="SAM" id="MobiDB-lite"/>
    </source>
</evidence>
<feature type="compositionally biased region" description="Basic and acidic residues" evidence="1">
    <location>
        <begin position="1"/>
        <end position="19"/>
    </location>
</feature>
<dbReference type="Proteomes" id="UP001232148">
    <property type="component" value="Unassembled WGS sequence"/>
</dbReference>
<feature type="region of interest" description="Disordered" evidence="1">
    <location>
        <begin position="1"/>
        <end position="58"/>
    </location>
</feature>
<keyword evidence="3" id="KW-1185">Reference proteome</keyword>
<dbReference type="AlphaFoldDB" id="A0AAD9HL61"/>
<proteinExistence type="predicted"/>
<organism evidence="2 3">
    <name type="scientific">Colletotrichum zoysiae</name>
    <dbReference type="NCBI Taxonomy" id="1216348"/>
    <lineage>
        <taxon>Eukaryota</taxon>
        <taxon>Fungi</taxon>
        <taxon>Dikarya</taxon>
        <taxon>Ascomycota</taxon>
        <taxon>Pezizomycotina</taxon>
        <taxon>Sordariomycetes</taxon>
        <taxon>Hypocreomycetidae</taxon>
        <taxon>Glomerellales</taxon>
        <taxon>Glomerellaceae</taxon>
        <taxon>Colletotrichum</taxon>
        <taxon>Colletotrichum graminicola species complex</taxon>
    </lineage>
</organism>
<accession>A0AAD9HL61</accession>
<protein>
    <submittedName>
        <fullName evidence="2">Uncharacterized protein</fullName>
    </submittedName>
</protein>
<name>A0AAD9HL61_9PEZI</name>